<accession>A0A223NZH7</accession>
<dbReference type="InterPro" id="IPR003158">
    <property type="entry name" value="Photosyn_RC_cyt_c-su"/>
</dbReference>
<feature type="region of interest" description="Disordered" evidence="9">
    <location>
        <begin position="122"/>
        <end position="163"/>
    </location>
</feature>
<evidence type="ECO:0000256" key="10">
    <source>
        <dbReference type="SAM" id="SignalP"/>
    </source>
</evidence>
<dbReference type="OrthoDB" id="951235at2"/>
<keyword evidence="5" id="KW-0349">Heme</keyword>
<keyword evidence="12" id="KW-1185">Reference proteome</keyword>
<comment type="function">
    <text evidence="1">The reaction center of purple bacteria contains a tightly bound cytochrome molecule which re-reduces the photo oxidized primary electron donor.</text>
</comment>
<dbReference type="EMBL" id="CP022743">
    <property type="protein sequence ID" value="ASU35262.1"/>
    <property type="molecule type" value="Genomic_DNA"/>
</dbReference>
<dbReference type="KEGG" id="muc:MuYL_3377"/>
<proteinExistence type="predicted"/>
<dbReference type="GO" id="GO:0030077">
    <property type="term" value="C:plasma membrane light-harvesting complex"/>
    <property type="evidence" value="ECO:0007669"/>
    <property type="project" value="InterPro"/>
</dbReference>
<evidence type="ECO:0000256" key="3">
    <source>
        <dbReference type="ARBA" id="ARBA00022448"/>
    </source>
</evidence>
<evidence type="ECO:0000256" key="7">
    <source>
        <dbReference type="ARBA" id="ARBA00022982"/>
    </source>
</evidence>
<gene>
    <name evidence="11" type="ORF">MuYL_3377</name>
</gene>
<dbReference type="InterPro" id="IPR036280">
    <property type="entry name" value="Multihaem_cyt_sf"/>
</dbReference>
<evidence type="ECO:0000256" key="4">
    <source>
        <dbReference type="ARBA" id="ARBA00022531"/>
    </source>
</evidence>
<dbReference type="GO" id="GO:0009055">
    <property type="term" value="F:electron transfer activity"/>
    <property type="evidence" value="ECO:0007669"/>
    <property type="project" value="InterPro"/>
</dbReference>
<dbReference type="Proteomes" id="UP000215002">
    <property type="component" value="Chromosome"/>
</dbReference>
<feature type="signal peptide" evidence="10">
    <location>
        <begin position="1"/>
        <end position="26"/>
    </location>
</feature>
<keyword evidence="8" id="KW-0408">Iron</keyword>
<sequence>MLINKKIWVTLGLASVVSIVALTSMAPDKEFKNLKVLPKHITDRQLDQVMDEWSHSLGVHCNFCHVRNEAEKKMDFASDAKPEKEMARKMYKMMNKINQKYFEAKKDSLGMVMKSGVNCNTCHHGESHPEVKVPERRRGPGGPPPGGAPSPGGIGVPQGDHKQ</sequence>
<dbReference type="InterPro" id="IPR023119">
    <property type="entry name" value="Multihaem_cyt_PRC_cyt_su-like"/>
</dbReference>
<keyword evidence="6" id="KW-0479">Metal-binding</keyword>
<evidence type="ECO:0000313" key="12">
    <source>
        <dbReference type="Proteomes" id="UP000215002"/>
    </source>
</evidence>
<keyword evidence="7" id="KW-0249">Electron transport</keyword>
<dbReference type="GO" id="GO:0019684">
    <property type="term" value="P:photosynthesis, light reaction"/>
    <property type="evidence" value="ECO:0007669"/>
    <property type="project" value="InterPro"/>
</dbReference>
<protein>
    <recommendedName>
        <fullName evidence="2">Photosynthetic reaction center cytochrome c subunit</fullName>
    </recommendedName>
</protein>
<feature type="chain" id="PRO_5013098529" description="Photosynthetic reaction center cytochrome c subunit" evidence="10">
    <location>
        <begin position="27"/>
        <end position="163"/>
    </location>
</feature>
<evidence type="ECO:0000256" key="5">
    <source>
        <dbReference type="ARBA" id="ARBA00022617"/>
    </source>
</evidence>
<reference evidence="11 12" key="1">
    <citation type="submission" date="2017-08" db="EMBL/GenBank/DDBJ databases">
        <title>Complete genome sequence of Mucilaginibacter sp. strain BJC16-A31.</title>
        <authorList>
            <consortium name="Henan University of Science and Technology"/>
            <person name="You X."/>
        </authorList>
    </citation>
    <scope>NUCLEOTIDE SEQUENCE [LARGE SCALE GENOMIC DNA]</scope>
    <source>
        <strain evidence="11 12">BJC16-A31</strain>
    </source>
</reference>
<evidence type="ECO:0000256" key="1">
    <source>
        <dbReference type="ARBA" id="ARBA00003196"/>
    </source>
</evidence>
<keyword evidence="10" id="KW-0732">Signal</keyword>
<evidence type="ECO:0000256" key="9">
    <source>
        <dbReference type="SAM" id="MobiDB-lite"/>
    </source>
</evidence>
<evidence type="ECO:0000256" key="8">
    <source>
        <dbReference type="ARBA" id="ARBA00023004"/>
    </source>
</evidence>
<name>A0A223NZH7_9SPHI</name>
<keyword evidence="3" id="KW-0813">Transport</keyword>
<dbReference type="AlphaFoldDB" id="A0A223NZH7"/>
<feature type="compositionally biased region" description="Basic and acidic residues" evidence="9">
    <location>
        <begin position="123"/>
        <end position="138"/>
    </location>
</feature>
<dbReference type="NCBIfam" id="NF033196">
    <property type="entry name" value="c_type_nonphoto"/>
    <property type="match status" value="1"/>
</dbReference>
<dbReference type="Pfam" id="PF02276">
    <property type="entry name" value="CytoC_RC"/>
    <property type="match status" value="1"/>
</dbReference>
<dbReference type="Gene3D" id="1.10.468.10">
    <property type="entry name" value="Photosynthetic Reaction Center, subunit C, domain 2"/>
    <property type="match status" value="1"/>
</dbReference>
<dbReference type="RefSeq" id="WP_094571477.1">
    <property type="nucleotide sequence ID" value="NZ_CP022743.1"/>
</dbReference>
<keyword evidence="4" id="KW-0602">Photosynthesis</keyword>
<evidence type="ECO:0000256" key="6">
    <source>
        <dbReference type="ARBA" id="ARBA00022723"/>
    </source>
</evidence>
<dbReference type="GO" id="GO:0005506">
    <property type="term" value="F:iron ion binding"/>
    <property type="evidence" value="ECO:0007669"/>
    <property type="project" value="InterPro"/>
</dbReference>
<dbReference type="GO" id="GO:0020037">
    <property type="term" value="F:heme binding"/>
    <property type="evidence" value="ECO:0007669"/>
    <property type="project" value="InterPro"/>
</dbReference>
<dbReference type="SUPFAM" id="SSF48695">
    <property type="entry name" value="Multiheme cytochromes"/>
    <property type="match status" value="1"/>
</dbReference>
<organism evidence="11 12">
    <name type="scientific">Mucilaginibacter xinganensis</name>
    <dbReference type="NCBI Taxonomy" id="1234841"/>
    <lineage>
        <taxon>Bacteria</taxon>
        <taxon>Pseudomonadati</taxon>
        <taxon>Bacteroidota</taxon>
        <taxon>Sphingobacteriia</taxon>
        <taxon>Sphingobacteriales</taxon>
        <taxon>Sphingobacteriaceae</taxon>
        <taxon>Mucilaginibacter</taxon>
    </lineage>
</organism>
<evidence type="ECO:0000313" key="11">
    <source>
        <dbReference type="EMBL" id="ASU35262.1"/>
    </source>
</evidence>
<evidence type="ECO:0000256" key="2">
    <source>
        <dbReference type="ARBA" id="ARBA00015978"/>
    </source>
</evidence>